<dbReference type="EMBL" id="LQRT01000024">
    <property type="protein sequence ID" value="KZS39530.1"/>
    <property type="molecule type" value="Genomic_DNA"/>
</dbReference>
<protein>
    <submittedName>
        <fullName evidence="1">Uncharacterized protein</fullName>
    </submittedName>
</protein>
<organism evidence="1 2">
    <name type="scientific">Aquimarina aggregata</name>
    <dbReference type="NCBI Taxonomy" id="1642818"/>
    <lineage>
        <taxon>Bacteria</taxon>
        <taxon>Pseudomonadati</taxon>
        <taxon>Bacteroidota</taxon>
        <taxon>Flavobacteriia</taxon>
        <taxon>Flavobacteriales</taxon>
        <taxon>Flavobacteriaceae</taxon>
        <taxon>Aquimarina</taxon>
    </lineage>
</organism>
<proteinExistence type="predicted"/>
<evidence type="ECO:0000313" key="1">
    <source>
        <dbReference type="EMBL" id="KZS39530.1"/>
    </source>
</evidence>
<dbReference type="AlphaFoldDB" id="A0A162Z3C1"/>
<accession>A0A162Z3C1</accession>
<reference evidence="1 2" key="1">
    <citation type="submission" date="2016-01" db="EMBL/GenBank/DDBJ databases">
        <title>The draft genome sequence of Aquimarina sp. RZW4-3-2.</title>
        <authorList>
            <person name="Wang Y."/>
        </authorList>
    </citation>
    <scope>NUCLEOTIDE SEQUENCE [LARGE SCALE GENOMIC DNA]</scope>
    <source>
        <strain evidence="1 2">RZW4-3-2</strain>
    </source>
</reference>
<gene>
    <name evidence="1" type="ORF">AWE51_07695</name>
</gene>
<sequence length="141" mass="15603">MSCSDDDTDNNNLSCCGEDALSIETNELPGNTELSIFNVITPNKDGFNDQFVISGLGAYPNNSIKIFDRGVLIFETENYHLNQRFGLDLIDQSFDKKVFTYELLVDNGQLFKANGTICAIKSSGIDTDKCNAFNITDPLLE</sequence>
<name>A0A162Z3C1_9FLAO</name>
<dbReference type="STRING" id="1642818.AWE51_07695"/>
<comment type="caution">
    <text evidence="1">The sequence shown here is derived from an EMBL/GenBank/DDBJ whole genome shotgun (WGS) entry which is preliminary data.</text>
</comment>
<dbReference type="Pfam" id="PF13585">
    <property type="entry name" value="CHU_C"/>
    <property type="match status" value="1"/>
</dbReference>
<evidence type="ECO:0000313" key="2">
    <source>
        <dbReference type="Proteomes" id="UP000076715"/>
    </source>
</evidence>
<keyword evidence="2" id="KW-1185">Reference proteome</keyword>
<dbReference type="Proteomes" id="UP000076715">
    <property type="component" value="Unassembled WGS sequence"/>
</dbReference>